<evidence type="ECO:0000256" key="1">
    <source>
        <dbReference type="SAM" id="Phobius"/>
    </source>
</evidence>
<feature type="transmembrane region" description="Helical" evidence="1">
    <location>
        <begin position="68"/>
        <end position="89"/>
    </location>
</feature>
<evidence type="ECO:0000313" key="2">
    <source>
        <dbReference type="EMBL" id="MBS2553568.1"/>
    </source>
</evidence>
<sequence length="175" mass="19001">MEERKISKPDLVIAAIGLLALISMFLPWWRADYTTISGDDNETRWHETVNGWNESSVSGLDHMITGPLVWIPMMTLLALGISALGRVLAPSERLSDKGFHLVVAVLGILATVLLVVRWHSYYLPSGPTNGDTEIFAGPDDGTFLGVLCCFAVVVVSLLALTPIANLTPTQQPSED</sequence>
<feature type="transmembrane region" description="Helical" evidence="1">
    <location>
        <begin position="141"/>
        <end position="160"/>
    </location>
</feature>
<name>A0ABS5L5E3_9ACTN</name>
<protein>
    <submittedName>
        <fullName evidence="2">Uncharacterized protein</fullName>
    </submittedName>
</protein>
<dbReference type="Proteomes" id="UP000730482">
    <property type="component" value="Unassembled WGS sequence"/>
</dbReference>
<dbReference type="EMBL" id="JAAFYZ010000266">
    <property type="protein sequence ID" value="MBS2553568.1"/>
    <property type="molecule type" value="Genomic_DNA"/>
</dbReference>
<dbReference type="RefSeq" id="WP_212020263.1">
    <property type="nucleotide sequence ID" value="NZ_JAAFYZ010000266.1"/>
</dbReference>
<keyword evidence="1" id="KW-0812">Transmembrane</keyword>
<keyword evidence="3" id="KW-1185">Reference proteome</keyword>
<reference evidence="2 3" key="1">
    <citation type="submission" date="2020-02" db="EMBL/GenBank/DDBJ databases">
        <title>Acidophilic actinobacteria isolated from forest soil.</title>
        <authorList>
            <person name="Golinska P."/>
        </authorList>
    </citation>
    <scope>NUCLEOTIDE SEQUENCE [LARGE SCALE GENOMIC DNA]</scope>
    <source>
        <strain evidence="2 3">NL8</strain>
    </source>
</reference>
<keyword evidence="1" id="KW-0472">Membrane</keyword>
<comment type="caution">
    <text evidence="2">The sequence shown here is derived from an EMBL/GenBank/DDBJ whole genome shotgun (WGS) entry which is preliminary data.</text>
</comment>
<keyword evidence="1" id="KW-1133">Transmembrane helix</keyword>
<proteinExistence type="predicted"/>
<accession>A0ABS5L5E3</accession>
<feature type="transmembrane region" description="Helical" evidence="1">
    <location>
        <begin position="12"/>
        <end position="29"/>
    </location>
</feature>
<feature type="transmembrane region" description="Helical" evidence="1">
    <location>
        <begin position="101"/>
        <end position="121"/>
    </location>
</feature>
<organism evidence="2 3">
    <name type="scientific">Catenulispora pinistramenti</name>
    <dbReference type="NCBI Taxonomy" id="2705254"/>
    <lineage>
        <taxon>Bacteria</taxon>
        <taxon>Bacillati</taxon>
        <taxon>Actinomycetota</taxon>
        <taxon>Actinomycetes</taxon>
        <taxon>Catenulisporales</taxon>
        <taxon>Catenulisporaceae</taxon>
        <taxon>Catenulispora</taxon>
    </lineage>
</organism>
<evidence type="ECO:0000313" key="3">
    <source>
        <dbReference type="Proteomes" id="UP000730482"/>
    </source>
</evidence>
<gene>
    <name evidence="2" type="ORF">KGQ19_42625</name>
</gene>